<reference evidence="1" key="1">
    <citation type="submission" date="2018-06" db="EMBL/GenBank/DDBJ databases">
        <authorList>
            <person name="Zhirakovskaya E."/>
        </authorList>
    </citation>
    <scope>NUCLEOTIDE SEQUENCE</scope>
</reference>
<protein>
    <submittedName>
        <fullName evidence="1">Uncharacterized protein</fullName>
    </submittedName>
</protein>
<dbReference type="AlphaFoldDB" id="A0A3B0V1S6"/>
<evidence type="ECO:0000313" key="1">
    <source>
        <dbReference type="EMBL" id="VAW26094.1"/>
    </source>
</evidence>
<organism evidence="1">
    <name type="scientific">hydrothermal vent metagenome</name>
    <dbReference type="NCBI Taxonomy" id="652676"/>
    <lineage>
        <taxon>unclassified sequences</taxon>
        <taxon>metagenomes</taxon>
        <taxon>ecological metagenomes</taxon>
    </lineage>
</organism>
<dbReference type="Gene3D" id="2.40.160.60">
    <property type="entry name" value="Outer membrane protein transport protein (OMPP1/FadL/TodX)"/>
    <property type="match status" value="1"/>
</dbReference>
<proteinExistence type="predicted"/>
<feature type="non-terminal residue" evidence="1">
    <location>
        <position position="121"/>
    </location>
</feature>
<gene>
    <name evidence="1" type="ORF">MNBD_BACTEROID06-1533</name>
</gene>
<name>A0A3B0V1S6_9ZZZZ</name>
<dbReference type="EMBL" id="UOES01000062">
    <property type="protein sequence ID" value="VAW26094.1"/>
    <property type="molecule type" value="Genomic_DNA"/>
</dbReference>
<accession>A0A3B0V1S6</accession>
<sequence>MNQLLKLIITILLVSANTAIVFSQEATFYGARNESLAKATVALSDSWALFYNPAGLVFNQAEIVAGYQSKYTYLGIDDGAFGFTFPIKNTALGIGASYFGDNLLSKTKAVGAIAHKIGKTT</sequence>